<protein>
    <submittedName>
        <fullName evidence="7">Putative ferredoxin reductase</fullName>
    </submittedName>
</protein>
<accession>H5U3H0</accession>
<dbReference type="GO" id="GO:0016651">
    <property type="term" value="F:oxidoreductase activity, acting on NAD(P)H"/>
    <property type="evidence" value="ECO:0007669"/>
    <property type="project" value="TreeGrafter"/>
</dbReference>
<dbReference type="Pfam" id="PF14759">
    <property type="entry name" value="Reductase_C"/>
    <property type="match status" value="1"/>
</dbReference>
<dbReference type="Gene3D" id="3.50.50.60">
    <property type="entry name" value="FAD/NAD(P)-binding domain"/>
    <property type="match status" value="2"/>
</dbReference>
<dbReference type="Pfam" id="PF07992">
    <property type="entry name" value="Pyr_redox_2"/>
    <property type="match status" value="1"/>
</dbReference>
<keyword evidence="2" id="KW-0285">Flavoprotein</keyword>
<comment type="caution">
    <text evidence="7">The sequence shown here is derived from an EMBL/GenBank/DDBJ whole genome shotgun (WGS) entry which is preliminary data.</text>
</comment>
<evidence type="ECO:0000256" key="1">
    <source>
        <dbReference type="ARBA" id="ARBA00001974"/>
    </source>
</evidence>
<dbReference type="PANTHER" id="PTHR43557">
    <property type="entry name" value="APOPTOSIS-INDUCING FACTOR 1"/>
    <property type="match status" value="1"/>
</dbReference>
<evidence type="ECO:0000313" key="7">
    <source>
        <dbReference type="EMBL" id="GAB40278.1"/>
    </source>
</evidence>
<evidence type="ECO:0000256" key="4">
    <source>
        <dbReference type="ARBA" id="ARBA00023002"/>
    </source>
</evidence>
<dbReference type="PRINTS" id="PR00411">
    <property type="entry name" value="PNDRDTASEI"/>
</dbReference>
<name>H5U3H0_9ACTN</name>
<dbReference type="InterPro" id="IPR016156">
    <property type="entry name" value="FAD/NAD-linked_Rdtase_dimer_sf"/>
</dbReference>
<organism evidence="7 8">
    <name type="scientific">Gordonia sputi NBRC 100414</name>
    <dbReference type="NCBI Taxonomy" id="1089453"/>
    <lineage>
        <taxon>Bacteria</taxon>
        <taxon>Bacillati</taxon>
        <taxon>Actinomycetota</taxon>
        <taxon>Actinomycetes</taxon>
        <taxon>Mycobacteriales</taxon>
        <taxon>Gordoniaceae</taxon>
        <taxon>Gordonia</taxon>
    </lineage>
</organism>
<comment type="cofactor">
    <cofactor evidence="1">
        <name>FAD</name>
        <dbReference type="ChEBI" id="CHEBI:57692"/>
    </cofactor>
</comment>
<dbReference type="Proteomes" id="UP000005845">
    <property type="component" value="Unassembled WGS sequence"/>
</dbReference>
<keyword evidence="8" id="KW-1185">Reference proteome</keyword>
<dbReference type="AlphaFoldDB" id="H5U3H0"/>
<dbReference type="Gene3D" id="3.30.390.30">
    <property type="match status" value="1"/>
</dbReference>
<reference evidence="7 8" key="1">
    <citation type="submission" date="2012-02" db="EMBL/GenBank/DDBJ databases">
        <title>Whole genome shotgun sequence of Gordonia sputi NBRC 100414.</title>
        <authorList>
            <person name="Yoshida I."/>
            <person name="Hosoyama A."/>
            <person name="Tsuchikane K."/>
            <person name="Katsumata H."/>
            <person name="Yamazaki S."/>
            <person name="Fujita N."/>
        </authorList>
    </citation>
    <scope>NUCLEOTIDE SEQUENCE [LARGE SCALE GENOMIC DNA]</scope>
    <source>
        <strain evidence="7 8">NBRC 100414</strain>
    </source>
</reference>
<dbReference type="SUPFAM" id="SSF51905">
    <property type="entry name" value="FAD/NAD(P)-binding domain"/>
    <property type="match status" value="2"/>
</dbReference>
<dbReference type="InterPro" id="IPR050446">
    <property type="entry name" value="FAD-oxidoreductase/Apoptosis"/>
</dbReference>
<dbReference type="EMBL" id="BAFC01000094">
    <property type="protein sequence ID" value="GAB40278.1"/>
    <property type="molecule type" value="Genomic_DNA"/>
</dbReference>
<evidence type="ECO:0000256" key="3">
    <source>
        <dbReference type="ARBA" id="ARBA00022827"/>
    </source>
</evidence>
<proteinExistence type="predicted"/>
<dbReference type="InterPro" id="IPR036188">
    <property type="entry name" value="FAD/NAD-bd_sf"/>
</dbReference>
<dbReference type="GO" id="GO:0005737">
    <property type="term" value="C:cytoplasm"/>
    <property type="evidence" value="ECO:0007669"/>
    <property type="project" value="TreeGrafter"/>
</dbReference>
<gene>
    <name evidence="7" type="ORF">GOSPT_096_00080</name>
</gene>
<dbReference type="SUPFAM" id="SSF55424">
    <property type="entry name" value="FAD/NAD-linked reductases, dimerisation (C-terminal) domain"/>
    <property type="match status" value="1"/>
</dbReference>
<dbReference type="PANTHER" id="PTHR43557:SF2">
    <property type="entry name" value="RIESKE DOMAIN-CONTAINING PROTEIN-RELATED"/>
    <property type="match status" value="1"/>
</dbReference>
<feature type="domain" description="FAD/NAD(P)-binding" evidence="5">
    <location>
        <begin position="5"/>
        <end position="302"/>
    </location>
</feature>
<feature type="domain" description="Reductase C-terminal" evidence="6">
    <location>
        <begin position="321"/>
        <end position="403"/>
    </location>
</feature>
<keyword evidence="4" id="KW-0560">Oxidoreductase</keyword>
<dbReference type="InterPro" id="IPR023753">
    <property type="entry name" value="FAD/NAD-binding_dom"/>
</dbReference>
<keyword evidence="3" id="KW-0274">FAD</keyword>
<evidence type="ECO:0000256" key="2">
    <source>
        <dbReference type="ARBA" id="ARBA00022630"/>
    </source>
</evidence>
<sequence length="428" mass="45599">MSTDRVVIVGGGQAGFEAATRLRANGFDGQVALIGDEATEPYQRPPLSKAYLQEGDHDSLALRPRDHYLSHNIRLECGRSVTAIDRRHQRVELDNGAALDYDHLVLATGARNRPLPVPGADLEGVFYLRTADEASALVAALATCTSLVVIGAGFIGLEVAAAARKRDVAVTVVEALNRPMTRALSAPMSDYFAAEHVCHGVDLRLETGVTQLLGVAGHVSAVRVSDGTTIPADTVLIGIGVLPNTELADSAGLPTHNGIIVDRHLRTPDPRVWAIGDCAAFPAADSDALVRLESVQNAVDHARCVAAQLVGGSDGYHEVPWFWSEQYDSKLQMAGRMSTADTHVLRGSIPRKSFSVFGFRSDRLVGVESVNAVRDHMAARKALACGMPVTPTQIADAAFDLKASIKEFQTSAEPVLNPSGYVDASARN</sequence>
<evidence type="ECO:0000313" key="8">
    <source>
        <dbReference type="Proteomes" id="UP000005845"/>
    </source>
</evidence>
<dbReference type="eggNOG" id="COG0446">
    <property type="taxonomic scope" value="Bacteria"/>
</dbReference>
<evidence type="ECO:0000259" key="5">
    <source>
        <dbReference type="Pfam" id="PF07992"/>
    </source>
</evidence>
<dbReference type="RefSeq" id="WP_005207337.1">
    <property type="nucleotide sequence ID" value="NZ_BAFC01000094.1"/>
</dbReference>
<dbReference type="PRINTS" id="PR00368">
    <property type="entry name" value="FADPNR"/>
</dbReference>
<dbReference type="InterPro" id="IPR028202">
    <property type="entry name" value="Reductase_C"/>
</dbReference>
<evidence type="ECO:0000259" key="6">
    <source>
        <dbReference type="Pfam" id="PF14759"/>
    </source>
</evidence>